<dbReference type="InterPro" id="IPR006680">
    <property type="entry name" value="Amidohydro-rel"/>
</dbReference>
<dbReference type="KEGG" id="wfu:AXE80_11855"/>
<dbReference type="PANTHER" id="PTHR43569:SF2">
    <property type="entry name" value="AMIDOHYDROLASE-RELATED DOMAIN-CONTAINING PROTEIN"/>
    <property type="match status" value="1"/>
</dbReference>
<evidence type="ECO:0000313" key="4">
    <source>
        <dbReference type="Proteomes" id="UP000092967"/>
    </source>
</evidence>
<accession>A0A1B1Y869</accession>
<dbReference type="EMBL" id="CP014224">
    <property type="protein sequence ID" value="ANW96934.1"/>
    <property type="molecule type" value="Genomic_DNA"/>
</dbReference>
<feature type="domain" description="Amidohydrolase-related" evidence="2">
    <location>
        <begin position="6"/>
        <end position="277"/>
    </location>
</feature>
<dbReference type="PANTHER" id="PTHR43569">
    <property type="entry name" value="AMIDOHYDROLASE"/>
    <property type="match status" value="1"/>
</dbReference>
<evidence type="ECO:0000313" key="3">
    <source>
        <dbReference type="EMBL" id="ANW96934.1"/>
    </source>
</evidence>
<gene>
    <name evidence="3" type="ORF">AXE80_11855</name>
</gene>
<comment type="similarity">
    <text evidence="1">Belongs to the metallo-dependent hydrolases superfamily.</text>
</comment>
<proteinExistence type="inferred from homology"/>
<keyword evidence="3" id="KW-0378">Hydrolase</keyword>
<dbReference type="InterPro" id="IPR052350">
    <property type="entry name" value="Metallo-dep_Lactonases"/>
</dbReference>
<protein>
    <submittedName>
        <fullName evidence="3">Amidohydrolase</fullName>
    </submittedName>
</protein>
<dbReference type="OrthoDB" id="5450317at2"/>
<dbReference type="Pfam" id="PF04909">
    <property type="entry name" value="Amidohydro_2"/>
    <property type="match status" value="1"/>
</dbReference>
<dbReference type="RefSeq" id="WP_068827597.1">
    <property type="nucleotide sequence ID" value="NZ_CP014224.1"/>
</dbReference>
<evidence type="ECO:0000259" key="2">
    <source>
        <dbReference type="Pfam" id="PF04909"/>
    </source>
</evidence>
<organism evidence="3 4">
    <name type="scientific">Wenyingzhuangia fucanilytica</name>
    <dbReference type="NCBI Taxonomy" id="1790137"/>
    <lineage>
        <taxon>Bacteria</taxon>
        <taxon>Pseudomonadati</taxon>
        <taxon>Bacteroidota</taxon>
        <taxon>Flavobacteriia</taxon>
        <taxon>Flavobacteriales</taxon>
        <taxon>Flavobacteriaceae</taxon>
        <taxon>Wenyingzhuangia</taxon>
    </lineage>
</organism>
<dbReference type="Gene3D" id="3.20.20.140">
    <property type="entry name" value="Metal-dependent hydrolases"/>
    <property type="match status" value="1"/>
</dbReference>
<dbReference type="Proteomes" id="UP000092967">
    <property type="component" value="Chromosome"/>
</dbReference>
<evidence type="ECO:0000256" key="1">
    <source>
        <dbReference type="ARBA" id="ARBA00038310"/>
    </source>
</evidence>
<dbReference type="SUPFAM" id="SSF51556">
    <property type="entry name" value="Metallo-dependent hydrolases"/>
    <property type="match status" value="1"/>
</dbReference>
<dbReference type="STRING" id="1790137.AXE80_11855"/>
<dbReference type="GO" id="GO:0016787">
    <property type="term" value="F:hydrolase activity"/>
    <property type="evidence" value="ECO:0007669"/>
    <property type="project" value="UniProtKB-KW"/>
</dbReference>
<keyword evidence="4" id="KW-1185">Reference proteome</keyword>
<dbReference type="InterPro" id="IPR032466">
    <property type="entry name" value="Metal_Hydrolase"/>
</dbReference>
<dbReference type="AlphaFoldDB" id="A0A1B1Y869"/>
<sequence>MKDLVIDSHQHFWKYGTENHSWIDDEMAIIRKDFLPTDLKAVYQENNIDGCVAVQADQTIEETNFLIDLATQNNFIKGVVGWVDFRADDIDEVLKHYSQHKVVKGFRHIVQGESDPNFLLRPDFINGISKLEKYNFTYDILVFPHQLGAVLEFVKQFPNINFVIDHIAKPYIKDGFYDGWAVLMTEIGKCPNVYCKLSGLITEADYKNWTDEQLEPYMELVLKAFGANKLMFGSDWPVCLVAGNYAQVKNSITKFISKLSSQEQAAIMGNNAAKFYSL</sequence>
<name>A0A1B1Y869_9FLAO</name>
<reference evidence="3 4" key="1">
    <citation type="submission" date="2016-02" db="EMBL/GenBank/DDBJ databases">
        <authorList>
            <person name="Wen L."/>
            <person name="He K."/>
            <person name="Yang H."/>
        </authorList>
    </citation>
    <scope>NUCLEOTIDE SEQUENCE [LARGE SCALE GENOMIC DNA]</scope>
    <source>
        <strain evidence="3 4">CZ1127</strain>
    </source>
</reference>